<evidence type="ECO:0000256" key="3">
    <source>
        <dbReference type="ARBA" id="ARBA00022525"/>
    </source>
</evidence>
<comment type="function">
    <text evidence="4">Dirigent proteins impart stereoselectivity on the phenoxy radical-coupling reaction, yielding optically active lignans from two molecules of coniferyl alcohol in the biosynthesis of lignans, flavonolignans, and alkaloids and thus plays a central role in plant secondary metabolism.</text>
</comment>
<comment type="caution">
    <text evidence="6">The sequence shown here is derived from an EMBL/GenBank/DDBJ whole genome shotgun (WGS) entry which is preliminary data.</text>
</comment>
<dbReference type="EMBL" id="JAAGAX010000018">
    <property type="protein sequence ID" value="KAF2284937.1"/>
    <property type="molecule type" value="Genomic_DNA"/>
</dbReference>
<dbReference type="GO" id="GO:0048046">
    <property type="term" value="C:apoplast"/>
    <property type="evidence" value="ECO:0007669"/>
    <property type="project" value="UniProtKB-SubCell"/>
</dbReference>
<dbReference type="Pfam" id="PF03018">
    <property type="entry name" value="Dirigent"/>
    <property type="match status" value="1"/>
</dbReference>
<dbReference type="AlphaFoldDB" id="A0A6A6K853"/>
<keyword evidence="7" id="KW-1185">Reference proteome</keyword>
<dbReference type="InterPro" id="IPR044859">
    <property type="entry name" value="Allene_oxi_cyc_Dirigent"/>
</dbReference>
<dbReference type="GO" id="GO:0009699">
    <property type="term" value="P:phenylpropanoid biosynthetic process"/>
    <property type="evidence" value="ECO:0007669"/>
    <property type="project" value="UniProtKB-ARBA"/>
</dbReference>
<evidence type="ECO:0000256" key="1">
    <source>
        <dbReference type="ARBA" id="ARBA00010746"/>
    </source>
</evidence>
<comment type="similarity">
    <text evidence="1 4">Belongs to the plant dirigent protein family.</text>
</comment>
<evidence type="ECO:0000313" key="6">
    <source>
        <dbReference type="EMBL" id="KAF2284937.1"/>
    </source>
</evidence>
<feature type="chain" id="PRO_5033921613" description="Dirigent protein" evidence="4">
    <location>
        <begin position="28"/>
        <end position="172"/>
    </location>
</feature>
<comment type="subunit">
    <text evidence="2 4">Homodimer.</text>
</comment>
<name>A0A6A6K853_HEVBR</name>
<dbReference type="EMBL" id="JAAGAX010000018">
    <property type="protein sequence ID" value="KAF2284935.1"/>
    <property type="molecule type" value="Genomic_DNA"/>
</dbReference>
<evidence type="ECO:0000313" key="5">
    <source>
        <dbReference type="EMBL" id="KAF2284935.1"/>
    </source>
</evidence>
<keyword evidence="4" id="KW-0052">Apoplast</keyword>
<keyword evidence="4" id="KW-0732">Signal</keyword>
<evidence type="ECO:0000256" key="4">
    <source>
        <dbReference type="RuleBase" id="RU363099"/>
    </source>
</evidence>
<dbReference type="InterPro" id="IPR004265">
    <property type="entry name" value="Dirigent"/>
</dbReference>
<gene>
    <name evidence="5" type="ORF">GH714_032691</name>
    <name evidence="6" type="ORF">GH714_032696</name>
</gene>
<reference evidence="6 7" key="1">
    <citation type="journal article" date="2020" name="Mol. Plant">
        <title>The Chromosome-Based Rubber Tree Genome Provides New Insights into Spurge Genome Evolution and Rubber Biosynthesis.</title>
        <authorList>
            <person name="Liu J."/>
            <person name="Shi C."/>
            <person name="Shi C.C."/>
            <person name="Li W."/>
            <person name="Zhang Q.J."/>
            <person name="Zhang Y."/>
            <person name="Li K."/>
            <person name="Lu H.F."/>
            <person name="Shi C."/>
            <person name="Zhu S.T."/>
            <person name="Xiao Z.Y."/>
            <person name="Nan H."/>
            <person name="Yue Y."/>
            <person name="Zhu X.G."/>
            <person name="Wu Y."/>
            <person name="Hong X.N."/>
            <person name="Fan G.Y."/>
            <person name="Tong Y."/>
            <person name="Zhang D."/>
            <person name="Mao C.L."/>
            <person name="Liu Y.L."/>
            <person name="Hao S.J."/>
            <person name="Liu W.Q."/>
            <person name="Lv M.Q."/>
            <person name="Zhang H.B."/>
            <person name="Liu Y."/>
            <person name="Hu-Tang G.R."/>
            <person name="Wang J.P."/>
            <person name="Wang J.H."/>
            <person name="Sun Y.H."/>
            <person name="Ni S.B."/>
            <person name="Chen W.B."/>
            <person name="Zhang X.C."/>
            <person name="Jiao Y.N."/>
            <person name="Eichler E.E."/>
            <person name="Li G.H."/>
            <person name="Liu X."/>
            <person name="Gao L.Z."/>
        </authorList>
    </citation>
    <scope>NUCLEOTIDE SEQUENCE [LARGE SCALE GENOMIC DNA]</scope>
    <source>
        <strain evidence="7">cv. GT1</strain>
        <tissue evidence="6">Leaf</tissue>
    </source>
</reference>
<dbReference type="PANTHER" id="PTHR21495">
    <property type="entry name" value="NUCLEOPORIN-RELATED"/>
    <property type="match status" value="1"/>
</dbReference>
<dbReference type="Gene3D" id="2.40.480.10">
    <property type="entry name" value="Allene oxide cyclase-like"/>
    <property type="match status" value="1"/>
</dbReference>
<comment type="subcellular location">
    <subcellularLocation>
        <location evidence="4">Secreted</location>
        <location evidence="4">Extracellular space</location>
        <location evidence="4">Apoplast</location>
    </subcellularLocation>
</comment>
<proteinExistence type="inferred from homology"/>
<evidence type="ECO:0000313" key="7">
    <source>
        <dbReference type="Proteomes" id="UP000467840"/>
    </source>
</evidence>
<feature type="signal peptide" evidence="4">
    <location>
        <begin position="1"/>
        <end position="27"/>
    </location>
</feature>
<dbReference type="Proteomes" id="UP000467840">
    <property type="component" value="Chromosome 12"/>
</dbReference>
<protein>
    <recommendedName>
        <fullName evidence="4">Dirigent protein</fullName>
    </recommendedName>
</protein>
<keyword evidence="3 4" id="KW-0964">Secreted</keyword>
<accession>A0A6A6K853</accession>
<sequence>MAATQTKHTSFTSTLLLLAAMASLVNAGRLVETKMTMYFHGFSSGPNATVVAVAGITGKHWSFTQFGTVLVTDDPITVTPDIRSAPVGRAQGMYATAGLDGINSQVMMSIVFANRVYGGSTLEIQGTSKQFDKVRELSVVSGTGRFRYARGYVTFETYFVDKASVYSVVRMA</sequence>
<organism evidence="6 7">
    <name type="scientific">Hevea brasiliensis</name>
    <name type="common">Para rubber tree</name>
    <name type="synonym">Siphonia brasiliensis</name>
    <dbReference type="NCBI Taxonomy" id="3981"/>
    <lineage>
        <taxon>Eukaryota</taxon>
        <taxon>Viridiplantae</taxon>
        <taxon>Streptophyta</taxon>
        <taxon>Embryophyta</taxon>
        <taxon>Tracheophyta</taxon>
        <taxon>Spermatophyta</taxon>
        <taxon>Magnoliopsida</taxon>
        <taxon>eudicotyledons</taxon>
        <taxon>Gunneridae</taxon>
        <taxon>Pentapetalae</taxon>
        <taxon>rosids</taxon>
        <taxon>fabids</taxon>
        <taxon>Malpighiales</taxon>
        <taxon>Euphorbiaceae</taxon>
        <taxon>Crotonoideae</taxon>
        <taxon>Micrandreae</taxon>
        <taxon>Hevea</taxon>
    </lineage>
</organism>
<evidence type="ECO:0000256" key="2">
    <source>
        <dbReference type="ARBA" id="ARBA00011738"/>
    </source>
</evidence>